<dbReference type="InterPro" id="IPR001789">
    <property type="entry name" value="Sig_transdc_resp-reg_receiver"/>
</dbReference>
<evidence type="ECO:0000259" key="7">
    <source>
        <dbReference type="PROSITE" id="PS50110"/>
    </source>
</evidence>
<dbReference type="PANTHER" id="PTHR43214">
    <property type="entry name" value="TWO-COMPONENT RESPONSE REGULATOR"/>
    <property type="match status" value="1"/>
</dbReference>
<dbReference type="Pfam" id="PF00072">
    <property type="entry name" value="Response_reg"/>
    <property type="match status" value="1"/>
</dbReference>
<dbReference type="RefSeq" id="WP_151474958.1">
    <property type="nucleotide sequence ID" value="NZ_WBKG01000077.1"/>
</dbReference>
<evidence type="ECO:0000313" key="9">
    <source>
        <dbReference type="Proteomes" id="UP000442990"/>
    </source>
</evidence>
<keyword evidence="3" id="KW-0238">DNA-binding</keyword>
<dbReference type="SMART" id="SM00421">
    <property type="entry name" value="HTH_LUXR"/>
    <property type="match status" value="1"/>
</dbReference>
<evidence type="ECO:0000256" key="3">
    <source>
        <dbReference type="ARBA" id="ARBA00023125"/>
    </source>
</evidence>
<evidence type="ECO:0000313" key="8">
    <source>
        <dbReference type="EMBL" id="KAB1976713.1"/>
    </source>
</evidence>
<dbReference type="CDD" id="cd06170">
    <property type="entry name" value="LuxR_C_like"/>
    <property type="match status" value="1"/>
</dbReference>
<dbReference type="InterPro" id="IPR016032">
    <property type="entry name" value="Sig_transdc_resp-reg_C-effctor"/>
</dbReference>
<dbReference type="InterPro" id="IPR000792">
    <property type="entry name" value="Tscrpt_reg_LuxR_C"/>
</dbReference>
<comment type="caution">
    <text evidence="8">The sequence shown here is derived from an EMBL/GenBank/DDBJ whole genome shotgun (WGS) entry which is preliminary data.</text>
</comment>
<protein>
    <submittedName>
        <fullName evidence="8">Response regulator transcription factor</fullName>
    </submittedName>
</protein>
<keyword evidence="1 5" id="KW-0597">Phosphoprotein</keyword>
<evidence type="ECO:0000256" key="4">
    <source>
        <dbReference type="ARBA" id="ARBA00023163"/>
    </source>
</evidence>
<dbReference type="SUPFAM" id="SSF46894">
    <property type="entry name" value="C-terminal effector domain of the bipartite response regulators"/>
    <property type="match status" value="1"/>
</dbReference>
<keyword evidence="9" id="KW-1185">Reference proteome</keyword>
<evidence type="ECO:0000256" key="1">
    <source>
        <dbReference type="ARBA" id="ARBA00022553"/>
    </source>
</evidence>
<dbReference type="GO" id="GO:0003677">
    <property type="term" value="F:DNA binding"/>
    <property type="evidence" value="ECO:0007669"/>
    <property type="project" value="UniProtKB-KW"/>
</dbReference>
<dbReference type="SUPFAM" id="SSF52172">
    <property type="entry name" value="CheY-like"/>
    <property type="match status" value="1"/>
</dbReference>
<dbReference type="InterPro" id="IPR039420">
    <property type="entry name" value="WalR-like"/>
</dbReference>
<dbReference type="Pfam" id="PF00196">
    <property type="entry name" value="GerE"/>
    <property type="match status" value="1"/>
</dbReference>
<feature type="domain" description="HTH luxR-type" evidence="6">
    <location>
        <begin position="158"/>
        <end position="223"/>
    </location>
</feature>
<feature type="domain" description="Response regulatory" evidence="7">
    <location>
        <begin position="14"/>
        <end position="130"/>
    </location>
</feature>
<dbReference type="InterPro" id="IPR011006">
    <property type="entry name" value="CheY-like_superfamily"/>
</dbReference>
<dbReference type="PRINTS" id="PR00038">
    <property type="entry name" value="HTHLUXR"/>
</dbReference>
<dbReference type="PROSITE" id="PS50043">
    <property type="entry name" value="HTH_LUXR_2"/>
    <property type="match status" value="1"/>
</dbReference>
<dbReference type="PROSITE" id="PS50110">
    <property type="entry name" value="RESPONSE_REGULATORY"/>
    <property type="match status" value="1"/>
</dbReference>
<proteinExistence type="predicted"/>
<dbReference type="AlphaFoldDB" id="A0A7J5D1D6"/>
<evidence type="ECO:0000259" key="6">
    <source>
        <dbReference type="PROSITE" id="PS50043"/>
    </source>
</evidence>
<dbReference type="InterPro" id="IPR058245">
    <property type="entry name" value="NreC/VraR/RcsB-like_REC"/>
</dbReference>
<dbReference type="PROSITE" id="PS00622">
    <property type="entry name" value="HTH_LUXR_1"/>
    <property type="match status" value="1"/>
</dbReference>
<dbReference type="GO" id="GO:0006355">
    <property type="term" value="P:regulation of DNA-templated transcription"/>
    <property type="evidence" value="ECO:0007669"/>
    <property type="project" value="InterPro"/>
</dbReference>
<dbReference type="PANTHER" id="PTHR43214:SF24">
    <property type="entry name" value="TRANSCRIPTIONAL REGULATORY PROTEIN NARL-RELATED"/>
    <property type="match status" value="1"/>
</dbReference>
<gene>
    <name evidence="8" type="ORF">F8144_43660</name>
</gene>
<organism evidence="8 9">
    <name type="scientific">Streptomyces triticiradicis</name>
    <dbReference type="NCBI Taxonomy" id="2651189"/>
    <lineage>
        <taxon>Bacteria</taxon>
        <taxon>Bacillati</taxon>
        <taxon>Actinomycetota</taxon>
        <taxon>Actinomycetes</taxon>
        <taxon>Kitasatosporales</taxon>
        <taxon>Streptomycetaceae</taxon>
        <taxon>Streptomyces</taxon>
    </lineage>
</organism>
<evidence type="ECO:0000256" key="2">
    <source>
        <dbReference type="ARBA" id="ARBA00023015"/>
    </source>
</evidence>
<evidence type="ECO:0000256" key="5">
    <source>
        <dbReference type="PROSITE-ProRule" id="PRU00169"/>
    </source>
</evidence>
<feature type="modified residue" description="4-aspartylphosphate" evidence="5">
    <location>
        <position position="65"/>
    </location>
</feature>
<keyword evidence="2" id="KW-0805">Transcription regulation</keyword>
<sequence>MTEARTFSEQNPIRVFLLDDHEVVRRGLTDLLDAEPDISVVGDADSVEHALVRGPALRPDVAVLDVRLPDGDGISVCRELRSQMPELSCLMLTSFDDEEALLDAIMAGAAGYVLKQIKGSDLISAVRTVASGQSMLDPTTTARLMRKLRTDPAEEPPLSQELAGLSPRERDILALISDGLTNREIGKELYLSEKTVKNHISRLLAKLGVQRRVQAALLANQLKHPETADRHPTH</sequence>
<dbReference type="SMART" id="SM00448">
    <property type="entry name" value="REC"/>
    <property type="match status" value="1"/>
</dbReference>
<dbReference type="CDD" id="cd17535">
    <property type="entry name" value="REC_NarL-like"/>
    <property type="match status" value="1"/>
</dbReference>
<keyword evidence="4" id="KW-0804">Transcription</keyword>
<accession>A0A7J5D1D6</accession>
<dbReference type="Gene3D" id="3.40.50.2300">
    <property type="match status" value="1"/>
</dbReference>
<dbReference type="EMBL" id="WBKG01000077">
    <property type="protein sequence ID" value="KAB1976713.1"/>
    <property type="molecule type" value="Genomic_DNA"/>
</dbReference>
<reference evidence="8 9" key="1">
    <citation type="submission" date="2019-09" db="EMBL/GenBank/DDBJ databases">
        <title>Isolation and identification of active actinomycetes.</title>
        <authorList>
            <person name="Yu Z."/>
            <person name="Han C."/>
            <person name="Yu B."/>
        </authorList>
    </citation>
    <scope>NUCLEOTIDE SEQUENCE [LARGE SCALE GENOMIC DNA]</scope>
    <source>
        <strain evidence="8 9">NEAU-H2</strain>
    </source>
</reference>
<dbReference type="Proteomes" id="UP000442990">
    <property type="component" value="Unassembled WGS sequence"/>
</dbReference>
<name>A0A7J5D1D6_9ACTN</name>
<dbReference type="GO" id="GO:0000160">
    <property type="term" value="P:phosphorelay signal transduction system"/>
    <property type="evidence" value="ECO:0007669"/>
    <property type="project" value="InterPro"/>
</dbReference>